<dbReference type="Gene3D" id="3.40.50.2000">
    <property type="entry name" value="Glycogen Phosphorylase B"/>
    <property type="match status" value="2"/>
</dbReference>
<feature type="domain" description="Glycosyl transferase family 1" evidence="1">
    <location>
        <begin position="214"/>
        <end position="369"/>
    </location>
</feature>
<dbReference type="Pfam" id="PF00534">
    <property type="entry name" value="Glycos_transf_1"/>
    <property type="match status" value="1"/>
</dbReference>
<dbReference type="OrthoDB" id="9762705at2"/>
<dbReference type="Proteomes" id="UP000095597">
    <property type="component" value="Unassembled WGS sequence"/>
</dbReference>
<dbReference type="RefSeq" id="WP_055215201.1">
    <property type="nucleotide sequence ID" value="NZ_CYXO01000023.1"/>
</dbReference>
<dbReference type="GO" id="GO:0047265">
    <property type="term" value="F:poly(glycerol-phosphate) alpha-glucosyltransferase activity"/>
    <property type="evidence" value="ECO:0007669"/>
    <property type="project" value="UniProtKB-EC"/>
</dbReference>
<keyword evidence="3" id="KW-0328">Glycosyltransferase</keyword>
<dbReference type="EMBL" id="CYXO01000023">
    <property type="protein sequence ID" value="CUN24225.1"/>
    <property type="molecule type" value="Genomic_DNA"/>
</dbReference>
<dbReference type="EC" id="2.4.1.52" evidence="3"/>
<dbReference type="InterPro" id="IPR050194">
    <property type="entry name" value="Glycosyltransferase_grp1"/>
</dbReference>
<sequence length="392" mass="45348">MKKKILFINGHLDSGGCERSLIDVLKKLDYKKYEVDLLLLEHTGDYLEEVPEEVNIKVYSLDNAFGRLVPCLVRAIRKKDWFSFWFRVEYICGTKVSRHFMVCMRKLFKDLRKSYDIVIAYRPGICTELAAFTFQANKKISWWHHGEMNLSYHEIKSLDMAYKKMDSIVAVSNSSKKLLEEQFADIKKKLYVVSNMIDPVELIKKARKYMPVEFQNTKFKIVSVGRMTPEKNMLLCPKIGCKLKAAGMDFKWVIIGDGVEKEKIEKEINDYELQKELILIGRNSNPYPYIAEADLMIHPSLVESQGITIIESMALGTPVVAVRSKGPEEFIESGKNGYLVDNNEVDITNLIKILYKEPKKRELCAYNATNIIKQFEPDCIIKKIEELLDEKL</sequence>
<dbReference type="SUPFAM" id="SSF53756">
    <property type="entry name" value="UDP-Glycosyltransferase/glycogen phosphorylase"/>
    <property type="match status" value="1"/>
</dbReference>
<evidence type="ECO:0000259" key="1">
    <source>
        <dbReference type="Pfam" id="PF00534"/>
    </source>
</evidence>
<dbReference type="InterPro" id="IPR028098">
    <property type="entry name" value="Glyco_trans_4-like_N"/>
</dbReference>
<dbReference type="PANTHER" id="PTHR45947">
    <property type="entry name" value="SULFOQUINOVOSYL TRANSFERASE SQD2"/>
    <property type="match status" value="1"/>
</dbReference>
<keyword evidence="3" id="KW-0808">Transferase</keyword>
<name>A0A173VDG2_9FIRM</name>
<dbReference type="AlphaFoldDB" id="A0A173VDG2"/>
<evidence type="ECO:0000313" key="3">
    <source>
        <dbReference type="EMBL" id="CUN24225.1"/>
    </source>
</evidence>
<gene>
    <name evidence="3" type="primary">tagE_1</name>
    <name evidence="3" type="ORF">ERS852573_02782</name>
</gene>
<dbReference type="InterPro" id="IPR001296">
    <property type="entry name" value="Glyco_trans_1"/>
</dbReference>
<protein>
    <submittedName>
        <fullName evidence="3">Probable poly(Glycerol-phosphate) alpha-glucosyltransferase</fullName>
        <ecNumber evidence="3">2.4.1.52</ecNumber>
    </submittedName>
</protein>
<dbReference type="CDD" id="cd03811">
    <property type="entry name" value="GT4_GT28_WabH-like"/>
    <property type="match status" value="1"/>
</dbReference>
<reference evidence="3 4" key="1">
    <citation type="submission" date="2015-09" db="EMBL/GenBank/DDBJ databases">
        <authorList>
            <consortium name="Pathogen Informatics"/>
        </authorList>
    </citation>
    <scope>NUCLEOTIDE SEQUENCE [LARGE SCALE GENOMIC DNA]</scope>
    <source>
        <strain evidence="3 4">2789STDY5834961</strain>
    </source>
</reference>
<feature type="domain" description="Glycosyltransferase subfamily 4-like N-terminal" evidence="2">
    <location>
        <begin position="15"/>
        <end position="199"/>
    </location>
</feature>
<evidence type="ECO:0000313" key="4">
    <source>
        <dbReference type="Proteomes" id="UP000095597"/>
    </source>
</evidence>
<organism evidence="3 4">
    <name type="scientific">Dorea longicatena</name>
    <dbReference type="NCBI Taxonomy" id="88431"/>
    <lineage>
        <taxon>Bacteria</taxon>
        <taxon>Bacillati</taxon>
        <taxon>Bacillota</taxon>
        <taxon>Clostridia</taxon>
        <taxon>Lachnospirales</taxon>
        <taxon>Lachnospiraceae</taxon>
        <taxon>Dorea</taxon>
    </lineage>
</organism>
<dbReference type="Pfam" id="PF13439">
    <property type="entry name" value="Glyco_transf_4"/>
    <property type="match status" value="1"/>
</dbReference>
<proteinExistence type="predicted"/>
<evidence type="ECO:0000259" key="2">
    <source>
        <dbReference type="Pfam" id="PF13439"/>
    </source>
</evidence>
<accession>A0A173VDG2</accession>
<dbReference type="PANTHER" id="PTHR45947:SF3">
    <property type="entry name" value="SULFOQUINOVOSYL TRANSFERASE SQD2"/>
    <property type="match status" value="1"/>
</dbReference>